<gene>
    <name evidence="1" type="ORF">PCON_05186</name>
</gene>
<dbReference type="EMBL" id="HF935261">
    <property type="protein sequence ID" value="CCX05599.1"/>
    <property type="molecule type" value="Genomic_DNA"/>
</dbReference>
<proteinExistence type="predicted"/>
<keyword evidence="2" id="KW-1185">Reference proteome</keyword>
<dbReference type="AlphaFoldDB" id="U4L0N3"/>
<evidence type="ECO:0000313" key="1">
    <source>
        <dbReference type="EMBL" id="CCX05599.1"/>
    </source>
</evidence>
<organism evidence="1 2">
    <name type="scientific">Pyronema omphalodes (strain CBS 100304)</name>
    <name type="common">Pyronema confluens</name>
    <dbReference type="NCBI Taxonomy" id="1076935"/>
    <lineage>
        <taxon>Eukaryota</taxon>
        <taxon>Fungi</taxon>
        <taxon>Dikarya</taxon>
        <taxon>Ascomycota</taxon>
        <taxon>Pezizomycotina</taxon>
        <taxon>Pezizomycetes</taxon>
        <taxon>Pezizales</taxon>
        <taxon>Pyronemataceae</taxon>
        <taxon>Pyronema</taxon>
    </lineage>
</organism>
<protein>
    <submittedName>
        <fullName evidence="1">Uncharacterized protein</fullName>
    </submittedName>
</protein>
<sequence>MAVGNGKSSWVAWKNVMKVKKWREDGGKGLCRFEQFEVGAWTCSSSSSHFHFHLYVYKHEKLLSLQSLSPLFKKPKTTSDRASKLSNTGRRRAKERLITGGPMLIDMLFASYSTQPTLDPAYSTA</sequence>
<accession>U4L0N3</accession>
<dbReference type="Proteomes" id="UP000018144">
    <property type="component" value="Unassembled WGS sequence"/>
</dbReference>
<name>U4L0N3_PYROM</name>
<reference evidence="1 2" key="1">
    <citation type="journal article" date="2013" name="PLoS Genet.">
        <title>The genome and development-dependent transcriptomes of Pyronema confluens: a window into fungal evolution.</title>
        <authorList>
            <person name="Traeger S."/>
            <person name="Altegoer F."/>
            <person name="Freitag M."/>
            <person name="Gabaldon T."/>
            <person name="Kempken F."/>
            <person name="Kumar A."/>
            <person name="Marcet-Houben M."/>
            <person name="Poggeler S."/>
            <person name="Stajich J.E."/>
            <person name="Nowrousian M."/>
        </authorList>
    </citation>
    <scope>NUCLEOTIDE SEQUENCE [LARGE SCALE GENOMIC DNA]</scope>
    <source>
        <strain evidence="2">CBS 100304</strain>
        <tissue evidence="1">Vegetative mycelium</tissue>
    </source>
</reference>
<evidence type="ECO:0000313" key="2">
    <source>
        <dbReference type="Proteomes" id="UP000018144"/>
    </source>
</evidence>